<keyword evidence="5" id="KW-0472">Membrane</keyword>
<name>A0ABP5ZDQ1_9MICO</name>
<proteinExistence type="predicted"/>
<feature type="transmembrane region" description="Helical" evidence="5">
    <location>
        <begin position="15"/>
        <end position="33"/>
    </location>
</feature>
<protein>
    <recommendedName>
        <fullName evidence="6">FtsK domain-containing protein</fullName>
    </recommendedName>
</protein>
<comment type="caution">
    <text evidence="7">The sequence shown here is derived from an EMBL/GenBank/DDBJ whole genome shotgun (WGS) entry which is preliminary data.</text>
</comment>
<dbReference type="PROSITE" id="PS50901">
    <property type="entry name" value="FTSK"/>
    <property type="match status" value="1"/>
</dbReference>
<keyword evidence="2 3" id="KW-0067">ATP-binding</keyword>
<keyword evidence="5" id="KW-1133">Transmembrane helix</keyword>
<feature type="region of interest" description="Disordered" evidence="4">
    <location>
        <begin position="499"/>
        <end position="544"/>
    </location>
</feature>
<evidence type="ECO:0000313" key="7">
    <source>
        <dbReference type="EMBL" id="GAA2497134.1"/>
    </source>
</evidence>
<dbReference type="InterPro" id="IPR027417">
    <property type="entry name" value="P-loop_NTPase"/>
</dbReference>
<evidence type="ECO:0000259" key="6">
    <source>
        <dbReference type="PROSITE" id="PS50901"/>
    </source>
</evidence>
<evidence type="ECO:0000256" key="3">
    <source>
        <dbReference type="PROSITE-ProRule" id="PRU00289"/>
    </source>
</evidence>
<evidence type="ECO:0000256" key="1">
    <source>
        <dbReference type="ARBA" id="ARBA00022741"/>
    </source>
</evidence>
<dbReference type="Gene3D" id="3.40.50.300">
    <property type="entry name" value="P-loop containing nucleotide triphosphate hydrolases"/>
    <property type="match status" value="1"/>
</dbReference>
<evidence type="ECO:0000256" key="5">
    <source>
        <dbReference type="SAM" id="Phobius"/>
    </source>
</evidence>
<dbReference type="EMBL" id="BAAARE010000021">
    <property type="protein sequence ID" value="GAA2497134.1"/>
    <property type="molecule type" value="Genomic_DNA"/>
</dbReference>
<dbReference type="RefSeq" id="WP_344256766.1">
    <property type="nucleotide sequence ID" value="NZ_BAAARE010000021.1"/>
</dbReference>
<dbReference type="InterPro" id="IPR050206">
    <property type="entry name" value="FtsK/SpoIIIE/SftA"/>
</dbReference>
<evidence type="ECO:0000256" key="2">
    <source>
        <dbReference type="ARBA" id="ARBA00022840"/>
    </source>
</evidence>
<feature type="compositionally biased region" description="Basic residues" evidence="4">
    <location>
        <begin position="515"/>
        <end position="527"/>
    </location>
</feature>
<keyword evidence="1 3" id="KW-0547">Nucleotide-binding</keyword>
<evidence type="ECO:0000313" key="8">
    <source>
        <dbReference type="Proteomes" id="UP001500730"/>
    </source>
</evidence>
<keyword evidence="8" id="KW-1185">Reference proteome</keyword>
<feature type="binding site" evidence="3">
    <location>
        <begin position="254"/>
        <end position="261"/>
    </location>
    <ligand>
        <name>ATP</name>
        <dbReference type="ChEBI" id="CHEBI:30616"/>
    </ligand>
</feature>
<dbReference type="Proteomes" id="UP001500730">
    <property type="component" value="Unassembled WGS sequence"/>
</dbReference>
<evidence type="ECO:0000256" key="4">
    <source>
        <dbReference type="SAM" id="MobiDB-lite"/>
    </source>
</evidence>
<feature type="domain" description="FtsK" evidence="6">
    <location>
        <begin position="238"/>
        <end position="417"/>
    </location>
</feature>
<dbReference type="SUPFAM" id="SSF52540">
    <property type="entry name" value="P-loop containing nucleoside triphosphate hydrolases"/>
    <property type="match status" value="1"/>
</dbReference>
<dbReference type="PANTHER" id="PTHR22683">
    <property type="entry name" value="SPORULATION PROTEIN RELATED"/>
    <property type="match status" value="1"/>
</dbReference>
<dbReference type="InterPro" id="IPR002543">
    <property type="entry name" value="FtsK_dom"/>
</dbReference>
<sequence length="544" mass="57740">MNTEAAPLASVAPTAVLRVPVHVAAIVWGVAVWSWRHTRWAAGVAAVGFLVRLVPGGQSAAVGILALGWLVPGLVAVVWARWWPASFERVVSVPFARFSWARWARRRWPHLARECGLSVQRDGRPTRSALVLRAASPRTAPALSKVWVHPRLCSTTARGVTLTLTVRARTGQTVEDLEKAGPALAAAAGARSFRFKALSPSTVEYVLVMADRLAATRNAQVPRDVLVDAVPVGRRQDGTPWVLPLVGRHTLAVGCSGSGKGSIFWGVCGGLAPAVRAGMVRLWGVDLKRGVEVGMGRHLFAQVATTPAQAVDVLTALLRVIDERGHRMAGHARLHTPTPSDPLHVLAIDELAVLTAYTDPDTRKEAGRLLAEVLTQGRALGVVVLACVQDPRKEVIGLRGLFTQTIALRLRSADETRMVLGDGAATAAPAHRISPSTPGTAWVIEEDGTADQVRADFWPDQLVREVAILHPAPVAEDPAPDVEVSPVDAAKSVVAPLIDRAGVHPASSTVPAGSRARKPRAPRKPRQPRPATSPDGSATGGEAA</sequence>
<feature type="transmembrane region" description="Helical" evidence="5">
    <location>
        <begin position="61"/>
        <end position="80"/>
    </location>
</feature>
<accession>A0ABP5ZDQ1</accession>
<dbReference type="PANTHER" id="PTHR22683:SF41">
    <property type="entry name" value="DNA TRANSLOCASE FTSK"/>
    <property type="match status" value="1"/>
</dbReference>
<reference evidence="8" key="1">
    <citation type="journal article" date="2019" name="Int. J. Syst. Evol. Microbiol.">
        <title>The Global Catalogue of Microorganisms (GCM) 10K type strain sequencing project: providing services to taxonomists for standard genome sequencing and annotation.</title>
        <authorList>
            <consortium name="The Broad Institute Genomics Platform"/>
            <consortium name="The Broad Institute Genome Sequencing Center for Infectious Disease"/>
            <person name="Wu L."/>
            <person name="Ma J."/>
        </authorList>
    </citation>
    <scope>NUCLEOTIDE SEQUENCE [LARGE SCALE GENOMIC DNA]</scope>
    <source>
        <strain evidence="8">JCM 16259</strain>
    </source>
</reference>
<keyword evidence="5" id="KW-0812">Transmembrane</keyword>
<organism evidence="7 8">
    <name type="scientific">Terrabacter carboxydivorans</name>
    <dbReference type="NCBI Taxonomy" id="619730"/>
    <lineage>
        <taxon>Bacteria</taxon>
        <taxon>Bacillati</taxon>
        <taxon>Actinomycetota</taxon>
        <taxon>Actinomycetes</taxon>
        <taxon>Micrococcales</taxon>
        <taxon>Intrasporangiaceae</taxon>
        <taxon>Terrabacter</taxon>
    </lineage>
</organism>
<gene>
    <name evidence="7" type="ORF">GCM10009858_39260</name>
</gene>